<dbReference type="InterPro" id="IPR023606">
    <property type="entry name" value="CoA-Trfase_III_dom_1_sf"/>
</dbReference>
<proteinExistence type="predicted"/>
<dbReference type="InterPro" id="IPR050509">
    <property type="entry name" value="CoA-transferase_III"/>
</dbReference>
<dbReference type="PANTHER" id="PTHR48228">
    <property type="entry name" value="SUCCINYL-COA--D-CITRAMALATE COA-TRANSFERASE"/>
    <property type="match status" value="1"/>
</dbReference>
<protein>
    <recommendedName>
        <fullName evidence="3">CoA transferase</fullName>
    </recommendedName>
</protein>
<dbReference type="SUPFAM" id="SSF89796">
    <property type="entry name" value="CoA-transferase family III (CaiB/BaiF)"/>
    <property type="match status" value="2"/>
</dbReference>
<evidence type="ECO:0000313" key="1">
    <source>
        <dbReference type="EMBL" id="GHE09507.1"/>
    </source>
</evidence>
<dbReference type="PANTHER" id="PTHR48228:SF5">
    <property type="entry name" value="ALPHA-METHYLACYL-COA RACEMASE"/>
    <property type="match status" value="1"/>
</dbReference>
<reference evidence="1" key="2">
    <citation type="submission" date="2020-09" db="EMBL/GenBank/DDBJ databases">
        <authorList>
            <person name="Sun Q."/>
            <person name="Ohkuma M."/>
        </authorList>
    </citation>
    <scope>NUCLEOTIDE SEQUENCE</scope>
    <source>
        <strain evidence="1">JCM 4714</strain>
    </source>
</reference>
<sequence length="555" mass="57334">MATRLLGLVADPEAHTVACDIDWAGPLPLALSEERAVQAACGIMYVHGRAVGRPAPLAVDFASAVAGVLAAQGVSAALIARARGGQVSGVRTSVSQAALLALTQYLAAATAPEEDPDPGMEASLGDCAFVSADGVRVELETLDAEQWLGFWQILGAPRDAVRRGWRPFQARFGTAVCPLPAALAESVRGVPFSVLGAAAESAGVSLLPVRQEPSRPAEVRPWTLTALPEAAAGLPGVGAPSTALPLAGLRVVESTRRVQGPLAGHVLRLLGADVVRIEPPGGEPMRGIPPLAQGCSARFSALNAGKAVIEADITTAPGRRAVREAVREADVFLHNWAPGKAARLGLDAEDLSRARPGLVYGWASGWGEALGPRPPLGTDYLVQAHSGLAAAIRPADEPPAPSLMTLTDVLGGLVSAQAVLAALLARLRTGQGRRADSSLHSAAATVPRDPRRARWGVLDRPLPTLDGHIWLGPEARAHPERITRALGAGSTAHPDALTASARTRPTADLLPLLTATGTTVTPVCTDLADLAHDPRFAGAIGAGAYACPLTPWEFT</sequence>
<dbReference type="EMBL" id="BMVG01000020">
    <property type="protein sequence ID" value="GHE09507.1"/>
    <property type="molecule type" value="Genomic_DNA"/>
</dbReference>
<evidence type="ECO:0000313" key="2">
    <source>
        <dbReference type="Proteomes" id="UP000655443"/>
    </source>
</evidence>
<dbReference type="AlphaFoldDB" id="A0A918YMI0"/>
<dbReference type="GO" id="GO:0003824">
    <property type="term" value="F:catalytic activity"/>
    <property type="evidence" value="ECO:0007669"/>
    <property type="project" value="InterPro"/>
</dbReference>
<organism evidence="1 2">
    <name type="scientific">Streptomyces alanosinicus</name>
    <dbReference type="NCBI Taxonomy" id="68171"/>
    <lineage>
        <taxon>Bacteria</taxon>
        <taxon>Bacillati</taxon>
        <taxon>Actinomycetota</taxon>
        <taxon>Actinomycetes</taxon>
        <taxon>Kitasatosporales</taxon>
        <taxon>Streptomycetaceae</taxon>
        <taxon>Streptomyces</taxon>
    </lineage>
</organism>
<dbReference type="InterPro" id="IPR003673">
    <property type="entry name" value="CoA-Trfase_fam_III"/>
</dbReference>
<name>A0A918YMI0_9ACTN</name>
<dbReference type="Gene3D" id="3.40.50.10540">
    <property type="entry name" value="Crotonobetainyl-coa:carnitine coa-transferase, domain 1"/>
    <property type="match status" value="2"/>
</dbReference>
<reference evidence="1" key="1">
    <citation type="journal article" date="2014" name="Int. J. Syst. Evol. Microbiol.">
        <title>Complete genome sequence of Corynebacterium casei LMG S-19264T (=DSM 44701T), isolated from a smear-ripened cheese.</title>
        <authorList>
            <consortium name="US DOE Joint Genome Institute (JGI-PGF)"/>
            <person name="Walter F."/>
            <person name="Albersmeier A."/>
            <person name="Kalinowski J."/>
            <person name="Ruckert C."/>
        </authorList>
    </citation>
    <scope>NUCLEOTIDE SEQUENCE</scope>
    <source>
        <strain evidence="1">JCM 4714</strain>
    </source>
</reference>
<dbReference type="Pfam" id="PF02515">
    <property type="entry name" value="CoA_transf_3"/>
    <property type="match status" value="2"/>
</dbReference>
<gene>
    <name evidence="1" type="ORF">GCM10010339_62000</name>
</gene>
<keyword evidence="2" id="KW-1185">Reference proteome</keyword>
<dbReference type="Proteomes" id="UP000655443">
    <property type="component" value="Unassembled WGS sequence"/>
</dbReference>
<comment type="caution">
    <text evidence="1">The sequence shown here is derived from an EMBL/GenBank/DDBJ whole genome shotgun (WGS) entry which is preliminary data.</text>
</comment>
<evidence type="ECO:0008006" key="3">
    <source>
        <dbReference type="Google" id="ProtNLM"/>
    </source>
</evidence>
<accession>A0A918YMI0</accession>